<evidence type="ECO:0000313" key="6">
    <source>
        <dbReference type="Proteomes" id="UP000018001"/>
    </source>
</evidence>
<keyword evidence="6" id="KW-1185">Reference proteome</keyword>
<comment type="cofactor">
    <cofactor evidence="1">
        <name>Zn(2+)</name>
        <dbReference type="ChEBI" id="CHEBI:29105"/>
    </cofactor>
</comment>
<dbReference type="Gene3D" id="3.40.50.720">
    <property type="entry name" value="NAD(P)-binding Rossmann-like Domain"/>
    <property type="match status" value="1"/>
</dbReference>
<keyword evidence="2" id="KW-0479">Metal-binding</keyword>
<protein>
    <submittedName>
        <fullName evidence="5">Alcohol dehydrogenase, putative</fullName>
    </submittedName>
</protein>
<dbReference type="EMBL" id="BAUL01000040">
    <property type="protein sequence ID" value="GAD92866.1"/>
    <property type="molecule type" value="Genomic_DNA"/>
</dbReference>
<gene>
    <name evidence="5" type="ORF">PVAR5_1462</name>
</gene>
<sequence length="100" mass="10724">MVSPAHFVAPLLCAGVTMYGALKKVDKSFQEGDSVVIMGAGGGPGHFVQIGKEMGYRIIAVDSESKRDICLHSDATAFVDPKEDVEKKIRDITDGLGLMR</sequence>
<reference evidence="6" key="1">
    <citation type="journal article" date="2014" name="Genome Announc.">
        <title>Draft genome sequence of the formaldehyde-resistant fungus Byssochlamys spectabilis No. 5 (anamorph Paecilomyces variotii No. 5) (NBRC109023).</title>
        <authorList>
            <person name="Oka T."/>
            <person name="Ekino K."/>
            <person name="Fukuda K."/>
            <person name="Nomura Y."/>
        </authorList>
    </citation>
    <scope>NUCLEOTIDE SEQUENCE [LARGE SCALE GENOMIC DNA]</scope>
    <source>
        <strain evidence="6">No. 5 / NBRC 109023</strain>
    </source>
</reference>
<proteinExistence type="predicted"/>
<dbReference type="HOGENOM" id="CLU_2305664_0_0_1"/>
<dbReference type="PANTHER" id="PTHR42940">
    <property type="entry name" value="ALCOHOL DEHYDROGENASE 1-RELATED"/>
    <property type="match status" value="1"/>
</dbReference>
<comment type="caution">
    <text evidence="5">The sequence shown here is derived from an EMBL/GenBank/DDBJ whole genome shotgun (WGS) entry which is preliminary data.</text>
</comment>
<name>V5FT84_BYSSN</name>
<evidence type="ECO:0000256" key="2">
    <source>
        <dbReference type="ARBA" id="ARBA00022723"/>
    </source>
</evidence>
<dbReference type="Proteomes" id="UP000018001">
    <property type="component" value="Unassembled WGS sequence"/>
</dbReference>
<keyword evidence="4" id="KW-0560">Oxidoreductase</keyword>
<dbReference type="OrthoDB" id="1879366at2759"/>
<dbReference type="InterPro" id="IPR036291">
    <property type="entry name" value="NAD(P)-bd_dom_sf"/>
</dbReference>
<dbReference type="AlphaFoldDB" id="V5FT84"/>
<dbReference type="GO" id="GO:0005737">
    <property type="term" value="C:cytoplasm"/>
    <property type="evidence" value="ECO:0007669"/>
    <property type="project" value="TreeGrafter"/>
</dbReference>
<dbReference type="eggNOG" id="KOG0023">
    <property type="taxonomic scope" value="Eukaryota"/>
</dbReference>
<organism evidence="5 6">
    <name type="scientific">Byssochlamys spectabilis (strain No. 5 / NBRC 109023)</name>
    <name type="common">Paecilomyces variotii</name>
    <dbReference type="NCBI Taxonomy" id="1356009"/>
    <lineage>
        <taxon>Eukaryota</taxon>
        <taxon>Fungi</taxon>
        <taxon>Dikarya</taxon>
        <taxon>Ascomycota</taxon>
        <taxon>Pezizomycotina</taxon>
        <taxon>Eurotiomycetes</taxon>
        <taxon>Eurotiomycetidae</taxon>
        <taxon>Eurotiales</taxon>
        <taxon>Thermoascaceae</taxon>
        <taxon>Paecilomyces</taxon>
    </lineage>
</organism>
<evidence type="ECO:0000256" key="1">
    <source>
        <dbReference type="ARBA" id="ARBA00001947"/>
    </source>
</evidence>
<accession>V5FT84</accession>
<evidence type="ECO:0000256" key="3">
    <source>
        <dbReference type="ARBA" id="ARBA00022833"/>
    </source>
</evidence>
<dbReference type="SUPFAM" id="SSF51735">
    <property type="entry name" value="NAD(P)-binding Rossmann-fold domains"/>
    <property type="match status" value="1"/>
</dbReference>
<evidence type="ECO:0000313" key="5">
    <source>
        <dbReference type="EMBL" id="GAD92866.1"/>
    </source>
</evidence>
<dbReference type="PANTHER" id="PTHR42940:SF2">
    <property type="entry name" value="DEHYDROGENASE FAMILY OXIDOREDUCTASE, PUTATIVE (JCVI)-RELATED"/>
    <property type="match status" value="1"/>
</dbReference>
<evidence type="ECO:0000256" key="4">
    <source>
        <dbReference type="ARBA" id="ARBA00023002"/>
    </source>
</evidence>
<keyword evidence="3" id="KW-0862">Zinc</keyword>
<dbReference type="InParanoid" id="V5FT84"/>
<dbReference type="GO" id="GO:0046872">
    <property type="term" value="F:metal ion binding"/>
    <property type="evidence" value="ECO:0007669"/>
    <property type="project" value="UniProtKB-KW"/>
</dbReference>
<dbReference type="GO" id="GO:0004022">
    <property type="term" value="F:alcohol dehydrogenase (NAD+) activity"/>
    <property type="evidence" value="ECO:0007669"/>
    <property type="project" value="TreeGrafter"/>
</dbReference>